<organism evidence="3 4">
    <name type="scientific">Candidatus Falkowbacteria bacterium RIFOXYC2_FULL_48_21</name>
    <dbReference type="NCBI Taxonomy" id="1798005"/>
    <lineage>
        <taxon>Bacteria</taxon>
        <taxon>Candidatus Falkowiibacteriota</taxon>
    </lineage>
</organism>
<dbReference type="Proteomes" id="UP000178656">
    <property type="component" value="Unassembled WGS sequence"/>
</dbReference>
<evidence type="ECO:0000313" key="4">
    <source>
        <dbReference type="Proteomes" id="UP000178656"/>
    </source>
</evidence>
<dbReference type="InterPro" id="IPR016193">
    <property type="entry name" value="Cytidine_deaminase-like"/>
</dbReference>
<name>A0A1F5T549_9BACT</name>
<dbReference type="EMBL" id="MFGM01000084">
    <property type="protein sequence ID" value="OGF34097.1"/>
    <property type="molecule type" value="Genomic_DNA"/>
</dbReference>
<sequence>MRAAKDQADQNSACAFWPTGAVMVKDDKIIGAGANSGDLHFHCGRMEHHCPTGTGYEHCQALRNSLCHAEAACVNNALTNNHETTDADIYLFGHWWCCQSCWDIMIKAGVRNVYLPENAYLFFTRDKRLEVLEALKRNAEPTREDIQWEEGQGAKVKGQK</sequence>
<dbReference type="SUPFAM" id="SSF53927">
    <property type="entry name" value="Cytidine deaminase-like"/>
    <property type="match status" value="1"/>
</dbReference>
<proteinExistence type="predicted"/>
<dbReference type="Pfam" id="PF00383">
    <property type="entry name" value="dCMP_cyt_deam_1"/>
    <property type="match status" value="1"/>
</dbReference>
<dbReference type="AlphaFoldDB" id="A0A1F5T549"/>
<evidence type="ECO:0000259" key="2">
    <source>
        <dbReference type="PROSITE" id="PS51747"/>
    </source>
</evidence>
<evidence type="ECO:0000313" key="3">
    <source>
        <dbReference type="EMBL" id="OGF34097.1"/>
    </source>
</evidence>
<evidence type="ECO:0000256" key="1">
    <source>
        <dbReference type="SAM" id="MobiDB-lite"/>
    </source>
</evidence>
<feature type="domain" description="CMP/dCMP-type deaminase" evidence="2">
    <location>
        <begin position="1"/>
        <end position="126"/>
    </location>
</feature>
<dbReference type="InterPro" id="IPR002125">
    <property type="entry name" value="CMP_dCMP_dom"/>
</dbReference>
<dbReference type="GO" id="GO:0003824">
    <property type="term" value="F:catalytic activity"/>
    <property type="evidence" value="ECO:0007669"/>
    <property type="project" value="InterPro"/>
</dbReference>
<comment type="caution">
    <text evidence="3">The sequence shown here is derived from an EMBL/GenBank/DDBJ whole genome shotgun (WGS) entry which is preliminary data.</text>
</comment>
<gene>
    <name evidence="3" type="ORF">A2482_04600</name>
</gene>
<dbReference type="PROSITE" id="PS51747">
    <property type="entry name" value="CYT_DCMP_DEAMINASES_2"/>
    <property type="match status" value="1"/>
</dbReference>
<reference evidence="3 4" key="1">
    <citation type="journal article" date="2016" name="Nat. Commun.">
        <title>Thousands of microbial genomes shed light on interconnected biogeochemical processes in an aquifer system.</title>
        <authorList>
            <person name="Anantharaman K."/>
            <person name="Brown C.T."/>
            <person name="Hug L.A."/>
            <person name="Sharon I."/>
            <person name="Castelle C.J."/>
            <person name="Probst A.J."/>
            <person name="Thomas B.C."/>
            <person name="Singh A."/>
            <person name="Wilkins M.J."/>
            <person name="Karaoz U."/>
            <person name="Brodie E.L."/>
            <person name="Williams K.H."/>
            <person name="Hubbard S.S."/>
            <person name="Banfield J.F."/>
        </authorList>
    </citation>
    <scope>NUCLEOTIDE SEQUENCE [LARGE SCALE GENOMIC DNA]</scope>
</reference>
<accession>A0A1F5T549</accession>
<feature type="region of interest" description="Disordered" evidence="1">
    <location>
        <begin position="140"/>
        <end position="160"/>
    </location>
</feature>
<dbReference type="Gene3D" id="3.40.140.10">
    <property type="entry name" value="Cytidine Deaminase, domain 2"/>
    <property type="match status" value="1"/>
</dbReference>
<protein>
    <recommendedName>
        <fullName evidence="2">CMP/dCMP-type deaminase domain-containing protein</fullName>
    </recommendedName>
</protein>